<evidence type="ECO:0000313" key="11">
    <source>
        <dbReference type="Proteomes" id="UP000065495"/>
    </source>
</evidence>
<organism evidence="10 11">
    <name type="scientific">Kluyveromyces marxianus (strain DMKU3-1042 / BCC 29191 / NBRC 104275)</name>
    <name type="common">Yeast</name>
    <name type="synonym">Candida kefyr</name>
    <dbReference type="NCBI Taxonomy" id="1003335"/>
    <lineage>
        <taxon>Eukaryota</taxon>
        <taxon>Fungi</taxon>
        <taxon>Dikarya</taxon>
        <taxon>Ascomycota</taxon>
        <taxon>Saccharomycotina</taxon>
        <taxon>Saccharomycetes</taxon>
        <taxon>Saccharomycetales</taxon>
        <taxon>Saccharomycetaceae</taxon>
        <taxon>Kluyveromyces</taxon>
    </lineage>
</organism>
<evidence type="ECO:0000256" key="3">
    <source>
        <dbReference type="ARBA" id="ARBA00022833"/>
    </source>
</evidence>
<dbReference type="Gene3D" id="3.90.430.10">
    <property type="entry name" value="Copper fist DNA-binding domain"/>
    <property type="match status" value="1"/>
</dbReference>
<protein>
    <submittedName>
        <fullName evidence="10">Transcriptional activator HAA1</fullName>
    </submittedName>
</protein>
<dbReference type="GO" id="GO:0045944">
    <property type="term" value="P:positive regulation of transcription by RNA polymerase II"/>
    <property type="evidence" value="ECO:0007669"/>
    <property type="project" value="TreeGrafter"/>
</dbReference>
<accession>W0TAU1</accession>
<gene>
    <name evidence="10" type="primary">HAA1</name>
    <name evidence="10" type="ORF">KLMA_30616</name>
</gene>
<feature type="compositionally biased region" description="Polar residues" evidence="8">
    <location>
        <begin position="496"/>
        <end position="512"/>
    </location>
</feature>
<feature type="compositionally biased region" description="Basic residues" evidence="8">
    <location>
        <begin position="94"/>
        <end position="103"/>
    </location>
</feature>
<dbReference type="InterPro" id="IPR051763">
    <property type="entry name" value="Copper_Homeo_Regul"/>
</dbReference>
<dbReference type="PANTHER" id="PTHR28088">
    <property type="entry name" value="TRANSCRIPTIONAL ACTIVATOR HAA1-RELATED"/>
    <property type="match status" value="1"/>
</dbReference>
<keyword evidence="5" id="KW-0805">Transcription regulation</keyword>
<dbReference type="RefSeq" id="XP_022675742.1">
    <property type="nucleotide sequence ID" value="XM_022819147.1"/>
</dbReference>
<dbReference type="Proteomes" id="UP000065495">
    <property type="component" value="Chromosome 3"/>
</dbReference>
<dbReference type="GO" id="GO:0000981">
    <property type="term" value="F:DNA-binding transcription factor activity, RNA polymerase II-specific"/>
    <property type="evidence" value="ECO:0007669"/>
    <property type="project" value="TreeGrafter"/>
</dbReference>
<evidence type="ECO:0000256" key="8">
    <source>
        <dbReference type="SAM" id="MobiDB-lite"/>
    </source>
</evidence>
<proteinExistence type="predicted"/>
<dbReference type="PROSITE" id="PS50073">
    <property type="entry name" value="COPPER_FIST_2"/>
    <property type="match status" value="1"/>
</dbReference>
<feature type="region of interest" description="Disordered" evidence="8">
    <location>
        <begin position="443"/>
        <end position="512"/>
    </location>
</feature>
<dbReference type="SUPFAM" id="SSF57879">
    <property type="entry name" value="Zinc domain conserved in yeast copper-regulated transcription factors"/>
    <property type="match status" value="1"/>
</dbReference>
<dbReference type="InterPro" id="IPR001083">
    <property type="entry name" value="Cu_fist_DNA-bd_dom"/>
</dbReference>
<dbReference type="GeneID" id="34715885"/>
<dbReference type="SMART" id="SM00412">
    <property type="entry name" value="Cu_FIST"/>
    <property type="match status" value="1"/>
</dbReference>
<evidence type="ECO:0000313" key="10">
    <source>
        <dbReference type="EMBL" id="BAO39911.1"/>
    </source>
</evidence>
<dbReference type="FunFam" id="3.90.430.10:FF:000001">
    <property type="entry name" value="Copper fist DNA-binding protein"/>
    <property type="match status" value="1"/>
</dbReference>
<evidence type="ECO:0000256" key="5">
    <source>
        <dbReference type="ARBA" id="ARBA00023015"/>
    </source>
</evidence>
<feature type="compositionally biased region" description="Polar residues" evidence="8">
    <location>
        <begin position="465"/>
        <end position="475"/>
    </location>
</feature>
<dbReference type="SMART" id="SM01090">
    <property type="entry name" value="Copper-fist"/>
    <property type="match status" value="1"/>
</dbReference>
<comment type="subcellular location">
    <subcellularLocation>
        <location evidence="1">Nucleus</location>
    </subcellularLocation>
</comment>
<feature type="compositionally biased region" description="Low complexity" evidence="8">
    <location>
        <begin position="164"/>
        <end position="201"/>
    </location>
</feature>
<feature type="domain" description="Copper-fist" evidence="9">
    <location>
        <begin position="1"/>
        <end position="40"/>
    </location>
</feature>
<dbReference type="PRINTS" id="PR00617">
    <property type="entry name" value="COPPERFIST"/>
</dbReference>
<dbReference type="GO" id="GO:0006878">
    <property type="term" value="P:intracellular copper ion homeostasis"/>
    <property type="evidence" value="ECO:0007669"/>
    <property type="project" value="TreeGrafter"/>
</dbReference>
<keyword evidence="6" id="KW-0804">Transcription</keyword>
<evidence type="ECO:0000256" key="2">
    <source>
        <dbReference type="ARBA" id="ARBA00022723"/>
    </source>
</evidence>
<dbReference type="GO" id="GO:0000978">
    <property type="term" value="F:RNA polymerase II cis-regulatory region sequence-specific DNA binding"/>
    <property type="evidence" value="ECO:0007669"/>
    <property type="project" value="TreeGrafter"/>
</dbReference>
<dbReference type="VEuPathDB" id="FungiDB:KLMA_30616"/>
<dbReference type="Pfam" id="PF00649">
    <property type="entry name" value="Copper-fist"/>
    <property type="match status" value="1"/>
</dbReference>
<evidence type="ECO:0000256" key="7">
    <source>
        <dbReference type="ARBA" id="ARBA00023242"/>
    </source>
</evidence>
<name>W0TAU1_KLUMD</name>
<sequence>MVLINGVKYACERCIRGHRVTTCNHTDQPLTMIKPKGRPSTTCAHCKELRKSKNANPSGQCTCGRQDKKRLAQKVKEEASCTCKTDPDHCACHKKRGAKRKTKGQNSGTSIGLDLDGKVSKSNGYSFQSLPSINSSQSLDKDISNLLGSPISMNTSFSTGWDTGSISSSNRSPPGSGNTYSNISNGNTGTISNNNNNNNNNNHHHHHKHGQDTSKNTVGLEPLSIMKPITPNTRTKVGEVYIPLTEYVPTSITSSHDQTDSINPLLMGDSLSIYDDGQSDTPNVTYFADTSKSMSYTQLKEQRKSVNNEHVPSQRVPLANTGRSSSFISNISSHDSVISNNDFISSMNSSDSLSSMLQGGNAHHYQDMLHHPSNGRGSGFNPVHIEQSPNVYGFDTDSVRSVEVLSITPSFMDIPESKQASAESNTSSSGYISWKGVNLRRERSVSIHKNHRYDSENKRKRHPLTSANSSKQQIKSMILPIEENNNHNSSSSNENTAATLPTTSNNFNSPADSTNTALSSNAAFGDQSVFSTERRGLEPSFVDPQFSPDFNPSLKQSHMINQNIIDNNSLFSGTSEGNNPSPNDIFPVEFADIDDLMTHL</sequence>
<reference evidence="10 11" key="1">
    <citation type="journal article" date="2015" name="Biotechnol. Biofuels">
        <title>Genetic basis of the highly efficient yeast Kluyveromyces marxianus: complete genome sequence and transcriptome analyses.</title>
        <authorList>
            <person name="Lertwattanasakul N."/>
            <person name="Kosaka T."/>
            <person name="Hosoyama A."/>
            <person name="Suzuki Y."/>
            <person name="Rodrussamee N."/>
            <person name="Matsutani M."/>
            <person name="Murata M."/>
            <person name="Fujimoto N."/>
            <person name="Suprayogi"/>
            <person name="Tsuchikane K."/>
            <person name="Limtong S."/>
            <person name="Fujita N."/>
            <person name="Yamada M."/>
        </authorList>
    </citation>
    <scope>NUCLEOTIDE SEQUENCE [LARGE SCALE GENOMIC DNA]</scope>
    <source>
        <strain evidence="11">DMKU3-1042 / BCC 29191 / NBRC 104275</strain>
    </source>
</reference>
<dbReference type="PROSITE" id="PS01119">
    <property type="entry name" value="COPPER_FIST_1"/>
    <property type="match status" value="1"/>
</dbReference>
<dbReference type="KEGG" id="kmx:KLMA_30616"/>
<keyword evidence="2" id="KW-0479">Metal-binding</keyword>
<feature type="region of interest" description="Disordered" evidence="8">
    <location>
        <begin position="161"/>
        <end position="217"/>
    </location>
</feature>
<dbReference type="PANTHER" id="PTHR28088:SF5">
    <property type="entry name" value="TRANSCRIPTIONAL ACTIVATOR HAA1-RELATED"/>
    <property type="match status" value="1"/>
</dbReference>
<evidence type="ECO:0000256" key="1">
    <source>
        <dbReference type="ARBA" id="ARBA00004123"/>
    </source>
</evidence>
<keyword evidence="4" id="KW-0186">Copper</keyword>
<feature type="region of interest" description="Disordered" evidence="8">
    <location>
        <begin position="94"/>
        <end position="118"/>
    </location>
</feature>
<dbReference type="OrthoDB" id="5600085at2759"/>
<dbReference type="EMBL" id="AP012215">
    <property type="protein sequence ID" value="BAO39911.1"/>
    <property type="molecule type" value="Genomic_DNA"/>
</dbReference>
<evidence type="ECO:0000259" key="9">
    <source>
        <dbReference type="PROSITE" id="PS50073"/>
    </source>
</evidence>
<dbReference type="GO" id="GO:0006879">
    <property type="term" value="P:intracellular iron ion homeostasis"/>
    <property type="evidence" value="ECO:0007669"/>
    <property type="project" value="TreeGrafter"/>
</dbReference>
<keyword evidence="7" id="KW-0539">Nucleus</keyword>
<evidence type="ECO:0000256" key="6">
    <source>
        <dbReference type="ARBA" id="ARBA00023163"/>
    </source>
</evidence>
<dbReference type="InterPro" id="IPR036395">
    <property type="entry name" value="Cu_fist_DNA-bd_dom_sf"/>
</dbReference>
<feature type="compositionally biased region" description="Low complexity" evidence="8">
    <location>
        <begin position="482"/>
        <end position="495"/>
    </location>
</feature>
<keyword evidence="3" id="KW-0862">Zinc</keyword>
<dbReference type="GO" id="GO:0005634">
    <property type="term" value="C:nucleus"/>
    <property type="evidence" value="ECO:0007669"/>
    <property type="project" value="UniProtKB-SubCell"/>
</dbReference>
<evidence type="ECO:0000256" key="4">
    <source>
        <dbReference type="ARBA" id="ARBA00023008"/>
    </source>
</evidence>
<dbReference type="AlphaFoldDB" id="W0TAU1"/>
<dbReference type="GO" id="GO:0005507">
    <property type="term" value="F:copper ion binding"/>
    <property type="evidence" value="ECO:0007669"/>
    <property type="project" value="InterPro"/>
</dbReference>